<feature type="signal peptide" evidence="1">
    <location>
        <begin position="1"/>
        <end position="28"/>
    </location>
</feature>
<comment type="caution">
    <text evidence="2">The sequence shown here is derived from an EMBL/GenBank/DDBJ whole genome shotgun (WGS) entry which is preliminary data.</text>
</comment>
<accession>A0A4Q7KMB1</accession>
<sequence length="355" mass="37235">MRKSMDIAVLTLVTVAAATLSAMAPASAGETEFTRVPSPNPSDTTNTLAGVYAAAPDAVWMVGDTGYTDALIERWNGRVIEVVPAAPTPGRSASLRAVDGTGRDDVWAVGSAAADTSGIGTDTLVQHWNGTAWSRVPSPNLGADRDATRLFDVEAIARDNVWAIGGHTAADTTTSTPVVIHWDGTEWRVVPTGCRSAHSIAARTATDIWIAGRTMCHFDGSTWTVHDLGMVGPTRIPSLTDIAMVGPAGAIAVGLYTAPCPPRACYGSEVATWDGTRWQSTIASNEERLVSVHPLSPNDIWAVGSTGVRHYDGSTWTTVAGTGGANGDITVDQTGTVWAVGPTYGIKTTVLRRPR</sequence>
<proteinExistence type="predicted"/>
<evidence type="ECO:0000313" key="2">
    <source>
        <dbReference type="EMBL" id="RZS37040.1"/>
    </source>
</evidence>
<keyword evidence="3" id="KW-1185">Reference proteome</keyword>
<name>A0A4Q7KMB1_9PSEU</name>
<reference evidence="2 3" key="1">
    <citation type="submission" date="2019-02" db="EMBL/GenBank/DDBJ databases">
        <title>Genomic Encyclopedia of Type Strains, Phase IV (KMG-IV): sequencing the most valuable type-strain genomes for metagenomic binning, comparative biology and taxonomic classification.</title>
        <authorList>
            <person name="Goeker M."/>
        </authorList>
    </citation>
    <scope>NUCLEOTIDE SEQUENCE [LARGE SCALE GENOMIC DNA]</scope>
    <source>
        <strain evidence="2 3">DSM 101727</strain>
    </source>
</reference>
<dbReference type="AlphaFoldDB" id="A0A4Q7KMB1"/>
<evidence type="ECO:0000256" key="1">
    <source>
        <dbReference type="SAM" id="SignalP"/>
    </source>
</evidence>
<keyword evidence="1" id="KW-0732">Signal</keyword>
<organism evidence="2 3">
    <name type="scientific">Herbihabitans rhizosphaerae</name>
    <dbReference type="NCBI Taxonomy" id="1872711"/>
    <lineage>
        <taxon>Bacteria</taxon>
        <taxon>Bacillati</taxon>
        <taxon>Actinomycetota</taxon>
        <taxon>Actinomycetes</taxon>
        <taxon>Pseudonocardiales</taxon>
        <taxon>Pseudonocardiaceae</taxon>
        <taxon>Herbihabitans</taxon>
    </lineage>
</organism>
<gene>
    <name evidence="2" type="ORF">EV193_106276</name>
</gene>
<dbReference type="Proteomes" id="UP000294257">
    <property type="component" value="Unassembled WGS sequence"/>
</dbReference>
<evidence type="ECO:0000313" key="3">
    <source>
        <dbReference type="Proteomes" id="UP000294257"/>
    </source>
</evidence>
<protein>
    <submittedName>
        <fullName evidence="2">Uncharacterized protein</fullName>
    </submittedName>
</protein>
<feature type="chain" id="PRO_5020275551" evidence="1">
    <location>
        <begin position="29"/>
        <end position="355"/>
    </location>
</feature>
<dbReference type="EMBL" id="SGWQ01000006">
    <property type="protein sequence ID" value="RZS37040.1"/>
    <property type="molecule type" value="Genomic_DNA"/>
</dbReference>